<dbReference type="InterPro" id="IPR052078">
    <property type="entry name" value="Trehalose_Metab_GTase"/>
</dbReference>
<reference evidence="2" key="1">
    <citation type="submission" date="2015-05" db="EMBL/GenBank/DDBJ databases">
        <authorList>
            <person name="Fogelqvist Johan"/>
        </authorList>
    </citation>
    <scope>NUCLEOTIDE SEQUENCE [LARGE SCALE GENOMIC DNA]</scope>
</reference>
<organism evidence="1 2">
    <name type="scientific">Verticillium longisporum</name>
    <name type="common">Verticillium dahliae var. longisporum</name>
    <dbReference type="NCBI Taxonomy" id="100787"/>
    <lineage>
        <taxon>Eukaryota</taxon>
        <taxon>Fungi</taxon>
        <taxon>Dikarya</taxon>
        <taxon>Ascomycota</taxon>
        <taxon>Pezizomycotina</taxon>
        <taxon>Sordariomycetes</taxon>
        <taxon>Hypocreomycetidae</taxon>
        <taxon>Glomerellales</taxon>
        <taxon>Plectosphaerellaceae</taxon>
        <taxon>Verticillium</taxon>
    </lineage>
</organism>
<name>A0A0G4NQT8_VERLO</name>
<dbReference type="Gene3D" id="3.40.50.2000">
    <property type="entry name" value="Glycogen Phosphorylase B"/>
    <property type="match status" value="1"/>
</dbReference>
<evidence type="ECO:0000313" key="2">
    <source>
        <dbReference type="Proteomes" id="UP000045706"/>
    </source>
</evidence>
<accession>A0A0G4NQT8</accession>
<sequence length="86" mass="9403">MARKCIMNFGPSLVPLLQVGFRGVVQTDAGFRVHLTTVQNHKDTCGPATWDAMMHYATKLRTNNVKVAFFSSTPQGGGVALMRHAL</sequence>
<feature type="non-terminal residue" evidence="1">
    <location>
        <position position="86"/>
    </location>
</feature>
<dbReference type="Proteomes" id="UP000045706">
    <property type="component" value="Unassembled WGS sequence"/>
</dbReference>
<dbReference type="PANTHER" id="PTHR47779:SF1">
    <property type="entry name" value="SYNTHASE (CCG-9), PUTATIVE (AFU_ORTHOLOGUE AFUA_3G12100)-RELATED"/>
    <property type="match status" value="1"/>
</dbReference>
<protein>
    <submittedName>
        <fullName evidence="1">Uncharacterized protein</fullName>
    </submittedName>
</protein>
<gene>
    <name evidence="1" type="ORF">BN1723_020642</name>
</gene>
<dbReference type="EMBL" id="CVQI01037842">
    <property type="protein sequence ID" value="CRK48746.1"/>
    <property type="molecule type" value="Genomic_DNA"/>
</dbReference>
<dbReference type="AlphaFoldDB" id="A0A0G4NQT8"/>
<evidence type="ECO:0000313" key="1">
    <source>
        <dbReference type="EMBL" id="CRK48746.1"/>
    </source>
</evidence>
<proteinExistence type="predicted"/>
<dbReference type="PANTHER" id="PTHR47779">
    <property type="entry name" value="SYNTHASE (CCG-9), PUTATIVE (AFU_ORTHOLOGUE AFUA_3G12100)-RELATED"/>
    <property type="match status" value="1"/>
</dbReference>